<gene>
    <name evidence="2" type="ORF">KUTeg_020219</name>
</gene>
<sequence>MGVASQGKMDRFTCYYCAFGANDFANIINHTSVCHKNDYLKIRSLELDLECGKLGYRTHNFNVLPSSNSKIEVKNDNPGNLCVRVVFNEEYNAQTSVFRSPLAKKVKRMNDSEKQRSDDMPTDCEFKNPSFNFNPSSTDLMEIDDNFDKFETEQEDETALIKLVMDVLKTLKKYEFADIWQKFNELLCRDEWIILLFCCSPMWLSGTVMIIQFRCGTMKK</sequence>
<organism evidence="2 3">
    <name type="scientific">Tegillarca granosa</name>
    <name type="common">Malaysian cockle</name>
    <name type="synonym">Anadara granosa</name>
    <dbReference type="NCBI Taxonomy" id="220873"/>
    <lineage>
        <taxon>Eukaryota</taxon>
        <taxon>Metazoa</taxon>
        <taxon>Spiralia</taxon>
        <taxon>Lophotrochozoa</taxon>
        <taxon>Mollusca</taxon>
        <taxon>Bivalvia</taxon>
        <taxon>Autobranchia</taxon>
        <taxon>Pteriomorphia</taxon>
        <taxon>Arcoida</taxon>
        <taxon>Arcoidea</taxon>
        <taxon>Arcidae</taxon>
        <taxon>Tegillarca</taxon>
    </lineage>
</organism>
<evidence type="ECO:0000256" key="1">
    <source>
        <dbReference type="SAM" id="Phobius"/>
    </source>
</evidence>
<dbReference type="EMBL" id="JARBDR010000918">
    <property type="protein sequence ID" value="KAJ8301232.1"/>
    <property type="molecule type" value="Genomic_DNA"/>
</dbReference>
<proteinExistence type="predicted"/>
<keyword evidence="3" id="KW-1185">Reference proteome</keyword>
<feature type="transmembrane region" description="Helical" evidence="1">
    <location>
        <begin position="192"/>
        <end position="211"/>
    </location>
</feature>
<evidence type="ECO:0000313" key="3">
    <source>
        <dbReference type="Proteomes" id="UP001217089"/>
    </source>
</evidence>
<reference evidence="2 3" key="1">
    <citation type="submission" date="2022-12" db="EMBL/GenBank/DDBJ databases">
        <title>Chromosome-level genome of Tegillarca granosa.</title>
        <authorList>
            <person name="Kim J."/>
        </authorList>
    </citation>
    <scope>NUCLEOTIDE SEQUENCE [LARGE SCALE GENOMIC DNA]</scope>
    <source>
        <strain evidence="2">Teg-2019</strain>
        <tissue evidence="2">Adductor muscle</tissue>
    </source>
</reference>
<protein>
    <recommendedName>
        <fullName evidence="4">C2H2-type domain-containing protein</fullName>
    </recommendedName>
</protein>
<keyword evidence="1" id="KW-0472">Membrane</keyword>
<comment type="caution">
    <text evidence="2">The sequence shown here is derived from an EMBL/GenBank/DDBJ whole genome shotgun (WGS) entry which is preliminary data.</text>
</comment>
<evidence type="ECO:0000313" key="2">
    <source>
        <dbReference type="EMBL" id="KAJ8301232.1"/>
    </source>
</evidence>
<name>A0ABQ9EBG5_TEGGR</name>
<keyword evidence="1" id="KW-1133">Transmembrane helix</keyword>
<evidence type="ECO:0008006" key="4">
    <source>
        <dbReference type="Google" id="ProtNLM"/>
    </source>
</evidence>
<accession>A0ABQ9EBG5</accession>
<dbReference type="Proteomes" id="UP001217089">
    <property type="component" value="Unassembled WGS sequence"/>
</dbReference>
<keyword evidence="1" id="KW-0812">Transmembrane</keyword>